<gene>
    <name evidence="1" type="ORF">FVR03_01305</name>
</gene>
<dbReference type="Proteomes" id="UP000321926">
    <property type="component" value="Unassembled WGS sequence"/>
</dbReference>
<evidence type="ECO:0000313" key="2">
    <source>
        <dbReference type="Proteomes" id="UP000321926"/>
    </source>
</evidence>
<organism evidence="1 2">
    <name type="scientific">Pontibacter qinzhouensis</name>
    <dbReference type="NCBI Taxonomy" id="2603253"/>
    <lineage>
        <taxon>Bacteria</taxon>
        <taxon>Pseudomonadati</taxon>
        <taxon>Bacteroidota</taxon>
        <taxon>Cytophagia</taxon>
        <taxon>Cytophagales</taxon>
        <taxon>Hymenobacteraceae</taxon>
        <taxon>Pontibacter</taxon>
    </lineage>
</organism>
<accession>A0A5C8KDT7</accession>
<evidence type="ECO:0000313" key="1">
    <source>
        <dbReference type="EMBL" id="TXK52381.1"/>
    </source>
</evidence>
<protein>
    <submittedName>
        <fullName evidence="1">Uncharacterized protein</fullName>
    </submittedName>
</protein>
<keyword evidence="2" id="KW-1185">Reference proteome</keyword>
<dbReference type="AlphaFoldDB" id="A0A5C8KDT7"/>
<reference evidence="1 2" key="1">
    <citation type="submission" date="2019-08" db="EMBL/GenBank/DDBJ databases">
        <authorList>
            <person name="Shi S."/>
        </authorList>
    </citation>
    <scope>NUCLEOTIDE SEQUENCE [LARGE SCALE GENOMIC DNA]</scope>
    <source>
        <strain evidence="1 2">GY10130</strain>
    </source>
</reference>
<dbReference type="EMBL" id="VRTY01000003">
    <property type="protein sequence ID" value="TXK52381.1"/>
    <property type="molecule type" value="Genomic_DNA"/>
</dbReference>
<sequence>MERNEGSEPMVVYPLRVRVDQKDDLDYLETLGYKPAQLIRIGIDREIEKAKAKEELYKKAS</sequence>
<name>A0A5C8KDT7_9BACT</name>
<comment type="caution">
    <text evidence="1">The sequence shown here is derived from an EMBL/GenBank/DDBJ whole genome shotgun (WGS) entry which is preliminary data.</text>
</comment>
<proteinExistence type="predicted"/>
<dbReference type="RefSeq" id="WP_147919953.1">
    <property type="nucleotide sequence ID" value="NZ_VRTY01000003.1"/>
</dbReference>